<dbReference type="EMBL" id="KB298688">
    <property type="protein sequence ID" value="ELU08899.1"/>
    <property type="molecule type" value="Genomic_DNA"/>
</dbReference>
<evidence type="ECO:0000313" key="5">
    <source>
        <dbReference type="EMBL" id="ELU08899.1"/>
    </source>
</evidence>
<protein>
    <recommendedName>
        <fullName evidence="4">Myb-like domain-containing protein</fullName>
    </recommendedName>
</protein>
<evidence type="ECO:0000313" key="7">
    <source>
        <dbReference type="Proteomes" id="UP000014760"/>
    </source>
</evidence>
<feature type="domain" description="Myb-like" evidence="4">
    <location>
        <begin position="119"/>
        <end position="180"/>
    </location>
</feature>
<keyword evidence="7" id="KW-1185">Reference proteome</keyword>
<organism evidence="5">
    <name type="scientific">Capitella teleta</name>
    <name type="common">Polychaete worm</name>
    <dbReference type="NCBI Taxonomy" id="283909"/>
    <lineage>
        <taxon>Eukaryota</taxon>
        <taxon>Metazoa</taxon>
        <taxon>Spiralia</taxon>
        <taxon>Lophotrochozoa</taxon>
        <taxon>Annelida</taxon>
        <taxon>Polychaeta</taxon>
        <taxon>Sedentaria</taxon>
        <taxon>Scolecida</taxon>
        <taxon>Capitellidae</taxon>
        <taxon>Capitella</taxon>
    </lineage>
</organism>
<evidence type="ECO:0000256" key="1">
    <source>
        <dbReference type="ARBA" id="ARBA00023125"/>
    </source>
</evidence>
<reference evidence="6" key="3">
    <citation type="submission" date="2015-06" db="UniProtKB">
        <authorList>
            <consortium name="EnsemblMetazoa"/>
        </authorList>
    </citation>
    <scope>IDENTIFICATION</scope>
</reference>
<feature type="compositionally biased region" description="Polar residues" evidence="3">
    <location>
        <begin position="498"/>
        <end position="526"/>
    </location>
</feature>
<gene>
    <name evidence="5" type="ORF">CAPTEDRAFT_206971</name>
</gene>
<dbReference type="GO" id="GO:0003677">
    <property type="term" value="F:DNA binding"/>
    <property type="evidence" value="ECO:0007669"/>
    <property type="project" value="UniProtKB-KW"/>
</dbReference>
<dbReference type="Gene3D" id="1.10.10.60">
    <property type="entry name" value="Homeodomain-like"/>
    <property type="match status" value="1"/>
</dbReference>
<dbReference type="AlphaFoldDB" id="R7UQU1"/>
<feature type="region of interest" description="Disordered" evidence="3">
    <location>
        <begin position="728"/>
        <end position="748"/>
    </location>
</feature>
<reference evidence="7" key="1">
    <citation type="submission" date="2012-12" db="EMBL/GenBank/DDBJ databases">
        <authorList>
            <person name="Hellsten U."/>
            <person name="Grimwood J."/>
            <person name="Chapman J.A."/>
            <person name="Shapiro H."/>
            <person name="Aerts A."/>
            <person name="Otillar R.P."/>
            <person name="Terry A.Y."/>
            <person name="Boore J.L."/>
            <person name="Simakov O."/>
            <person name="Marletaz F."/>
            <person name="Cho S.-J."/>
            <person name="Edsinger-Gonzales E."/>
            <person name="Havlak P."/>
            <person name="Kuo D.-H."/>
            <person name="Larsson T."/>
            <person name="Lv J."/>
            <person name="Arendt D."/>
            <person name="Savage R."/>
            <person name="Osoegawa K."/>
            <person name="de Jong P."/>
            <person name="Lindberg D.R."/>
            <person name="Seaver E.C."/>
            <person name="Weisblat D.A."/>
            <person name="Putnam N.H."/>
            <person name="Grigoriev I.V."/>
            <person name="Rokhsar D.S."/>
        </authorList>
    </citation>
    <scope>NUCLEOTIDE SEQUENCE</scope>
    <source>
        <strain evidence="7">I ESC-2004</strain>
    </source>
</reference>
<dbReference type="CDD" id="cd00167">
    <property type="entry name" value="SANT"/>
    <property type="match status" value="1"/>
</dbReference>
<dbReference type="Proteomes" id="UP000014760">
    <property type="component" value="Unassembled WGS sequence"/>
</dbReference>
<dbReference type="InterPro" id="IPR055315">
    <property type="entry name" value="Cramped-like"/>
</dbReference>
<keyword evidence="1" id="KW-0238">DNA-binding</keyword>
<dbReference type="GO" id="GO:0007389">
    <property type="term" value="P:pattern specification process"/>
    <property type="evidence" value="ECO:0007669"/>
    <property type="project" value="TreeGrafter"/>
</dbReference>
<reference evidence="5 7" key="2">
    <citation type="journal article" date="2013" name="Nature">
        <title>Insights into bilaterian evolution from three spiralian genomes.</title>
        <authorList>
            <person name="Simakov O."/>
            <person name="Marletaz F."/>
            <person name="Cho S.J."/>
            <person name="Edsinger-Gonzales E."/>
            <person name="Havlak P."/>
            <person name="Hellsten U."/>
            <person name="Kuo D.H."/>
            <person name="Larsson T."/>
            <person name="Lv J."/>
            <person name="Arendt D."/>
            <person name="Savage R."/>
            <person name="Osoegawa K."/>
            <person name="de Jong P."/>
            <person name="Grimwood J."/>
            <person name="Chapman J.A."/>
            <person name="Shapiro H."/>
            <person name="Aerts A."/>
            <person name="Otillar R.P."/>
            <person name="Terry A.Y."/>
            <person name="Boore J.L."/>
            <person name="Grigoriev I.V."/>
            <person name="Lindberg D.R."/>
            <person name="Seaver E.C."/>
            <person name="Weisblat D.A."/>
            <person name="Putnam N.H."/>
            <person name="Rokhsar D.S."/>
        </authorList>
    </citation>
    <scope>NUCLEOTIDE SEQUENCE</scope>
    <source>
        <strain evidence="5 7">I ESC-2004</strain>
    </source>
</reference>
<feature type="region of interest" description="Disordered" evidence="3">
    <location>
        <begin position="378"/>
        <end position="414"/>
    </location>
</feature>
<feature type="region of interest" description="Disordered" evidence="3">
    <location>
        <begin position="828"/>
        <end position="847"/>
    </location>
</feature>
<name>R7UQU1_CAPTE</name>
<feature type="region of interest" description="Disordered" evidence="3">
    <location>
        <begin position="488"/>
        <end position="554"/>
    </location>
</feature>
<dbReference type="HOGENOM" id="CLU_330191_0_0_1"/>
<evidence type="ECO:0000256" key="2">
    <source>
        <dbReference type="ARBA" id="ARBA00023242"/>
    </source>
</evidence>
<keyword evidence="2" id="KW-0539">Nucleus</keyword>
<feature type="compositionally biased region" description="Polar residues" evidence="3">
    <location>
        <begin position="22"/>
        <end position="32"/>
    </location>
</feature>
<dbReference type="EMBL" id="AMQN01001033">
    <property type="status" value="NOT_ANNOTATED_CDS"/>
    <property type="molecule type" value="Genomic_DNA"/>
</dbReference>
<accession>R7UQU1</accession>
<feature type="compositionally biased region" description="Low complexity" evidence="3">
    <location>
        <begin position="728"/>
        <end position="738"/>
    </location>
</feature>
<dbReference type="InterPro" id="IPR001005">
    <property type="entry name" value="SANT/Myb"/>
</dbReference>
<dbReference type="SMART" id="SM00717">
    <property type="entry name" value="SANT"/>
    <property type="match status" value="1"/>
</dbReference>
<feature type="compositionally biased region" description="Polar residues" evidence="3">
    <location>
        <begin position="739"/>
        <end position="748"/>
    </location>
</feature>
<dbReference type="GO" id="GO:0003682">
    <property type="term" value="F:chromatin binding"/>
    <property type="evidence" value="ECO:0007669"/>
    <property type="project" value="InterPro"/>
</dbReference>
<dbReference type="GO" id="GO:0005634">
    <property type="term" value="C:nucleus"/>
    <property type="evidence" value="ECO:0007669"/>
    <property type="project" value="TreeGrafter"/>
</dbReference>
<feature type="compositionally biased region" description="Basic and acidic residues" evidence="3">
    <location>
        <begin position="402"/>
        <end position="414"/>
    </location>
</feature>
<feature type="region of interest" description="Disordered" evidence="3">
    <location>
        <begin position="1"/>
        <end position="89"/>
    </location>
</feature>
<dbReference type="PANTHER" id="PTHR21677">
    <property type="entry name" value="CRAMPED PROTEIN"/>
    <property type="match status" value="1"/>
</dbReference>
<evidence type="ECO:0000259" key="4">
    <source>
        <dbReference type="SMART" id="SM00717"/>
    </source>
</evidence>
<proteinExistence type="predicted"/>
<dbReference type="EnsemblMetazoa" id="CapteT206971">
    <property type="protein sequence ID" value="CapteP206971"/>
    <property type="gene ID" value="CapteG206971"/>
</dbReference>
<evidence type="ECO:0000256" key="3">
    <source>
        <dbReference type="SAM" id="MobiDB-lite"/>
    </source>
</evidence>
<dbReference type="STRING" id="283909.R7UQU1"/>
<feature type="compositionally biased region" description="Basic and acidic residues" evidence="3">
    <location>
        <begin position="828"/>
        <end position="837"/>
    </location>
</feature>
<dbReference type="OMA" id="GENDMNT"/>
<dbReference type="PANTHER" id="PTHR21677:SF1">
    <property type="entry name" value="PROTEIN CRAMPED-LIKE"/>
    <property type="match status" value="1"/>
</dbReference>
<sequence>MSDVDNAPIKTNNRRIGRTRTETANTSSTSSDPGGAGSCEEEAAPPLPEINPPGIVHHQIATRLSTGSLGRKSKKEPSPPPPDSPTKKPGLIEIFAFSVLVHCLPPAENTEPETRIRRQWELWSVEDKNVFFEAINEHGKDFDAIQSALAKHKKKGGPAPCSDVKSKNQVRHYYYRTCQNIFKLVNLSQFEQGEGISRQALELYGLINYGELRKKYSGKLDSKNAERLSELIFKGFTIVKVKGKKYQRIKTPTCKALKKLNHIDDQKEETGTKIPDSVIFELKPLNNKAWTHVQALAHNPRLRISLKPNRSLAAIFNYLHRKWLPRRRERLDLPSEDLSEEVKLHLTSHEKLKPFRLKASNSALKTELDFKHFLQRTQDQTEISPKRNDSRVPSQTSESDAEIERDNSSDLQTDKIKRLSTGMVRSDVEDIKVGEVFFMLGNPSKVTLEYEWIQLRPQVTPELVDFHSDLSNMLRRLVHLANPEFSDVRKPKIPTSPPSVSQCTCGANKTSTPPQKRGLKTTNGPSTRAVVKSPNANKASQVPILPKPDSKTANSDAVFRVPTSIPRRAKPVADSMDTTENIVARHLESFIPKKQRRVPRKRPLEVVQRTLLPKAQTPDRQIMTLAMLGPTSPSAPMMRVVASPAYAIQSDDSTPEITEKPRITQPRRIIPTPIPKNSEPGTFPPASIVRNSHSPSTEILTTDIPKEKPSMPDGSMFGEMDSFLVEPSAASTPLTTSSGQLNGNHSPNSMSSFLDLSLPSTADASEGAEKYLDISLDSSSNGFAALLEAPSLAKKDESKVEESPSKVYKRLTSEDQWIHTEEFSLSHLLDESPEKKQKVTSGGQPEVMVQPSASVNVSVNECSRDSLKLDVDSTLQCMLNENSLEYTSKFADLAAQIASQSEHANHAK</sequence>
<dbReference type="OrthoDB" id="515799at2759"/>
<evidence type="ECO:0000313" key="6">
    <source>
        <dbReference type="EnsemblMetazoa" id="CapteP206971"/>
    </source>
</evidence>
<feature type="region of interest" description="Disordered" evidence="3">
    <location>
        <begin position="668"/>
        <end position="693"/>
    </location>
</feature>